<organism evidence="1 2">
    <name type="scientific">Halomonas piscis</name>
    <dbReference type="NCBI Taxonomy" id="3031727"/>
    <lineage>
        <taxon>Bacteria</taxon>
        <taxon>Pseudomonadati</taxon>
        <taxon>Pseudomonadota</taxon>
        <taxon>Gammaproteobacteria</taxon>
        <taxon>Oceanospirillales</taxon>
        <taxon>Halomonadaceae</taxon>
        <taxon>Halomonas</taxon>
    </lineage>
</organism>
<dbReference type="RefSeq" id="WP_311882582.1">
    <property type="nucleotide sequence ID" value="NZ_CP119391.1"/>
</dbReference>
<reference evidence="1 2" key="1">
    <citation type="submission" date="2023-03" db="EMBL/GenBank/DDBJ databases">
        <title>Halomonas sp. nov., isolated from Korean tranditional fermented seafood 'Jeotgal'.</title>
        <authorList>
            <person name="Kim B."/>
            <person name="Shin N.-R."/>
        </authorList>
    </citation>
    <scope>NUCLEOTIDE SEQUENCE [LARGE SCALE GENOMIC DNA]</scope>
    <source>
        <strain evidence="1 2">SG2L-4</strain>
    </source>
</reference>
<name>A0ABY9YWV5_9GAMM</name>
<dbReference type="Proteomes" id="UP001301869">
    <property type="component" value="Chromosome"/>
</dbReference>
<evidence type="ECO:0000313" key="1">
    <source>
        <dbReference type="EMBL" id="WNK19365.1"/>
    </source>
</evidence>
<sequence>MSRNDIEKRLAALEQRVDETPPLIILLDCVDASAGRDPDAPRDIISAVVTGSGQNHGTMLHREEGETSEEFEERAEAHAKRQRGIVSTVELRG</sequence>
<keyword evidence="2" id="KW-1185">Reference proteome</keyword>
<protein>
    <submittedName>
        <fullName evidence="1">Uncharacterized protein</fullName>
    </submittedName>
</protein>
<accession>A0ABY9YWV5</accession>
<gene>
    <name evidence="1" type="ORF">P1P91_10925</name>
</gene>
<dbReference type="EMBL" id="CP119391">
    <property type="protein sequence ID" value="WNK19365.1"/>
    <property type="molecule type" value="Genomic_DNA"/>
</dbReference>
<proteinExistence type="predicted"/>
<evidence type="ECO:0000313" key="2">
    <source>
        <dbReference type="Proteomes" id="UP001301869"/>
    </source>
</evidence>